<evidence type="ECO:0000313" key="6">
    <source>
        <dbReference type="Proteomes" id="UP000186890"/>
    </source>
</evidence>
<dbReference type="CDD" id="cd00090">
    <property type="entry name" value="HTH_ARSR"/>
    <property type="match status" value="1"/>
</dbReference>
<dbReference type="EMBL" id="MSJM01000005">
    <property type="protein sequence ID" value="OLF47686.1"/>
    <property type="molecule type" value="Genomic_DNA"/>
</dbReference>
<keyword evidence="6" id="KW-1185">Reference proteome</keyword>
<dbReference type="GO" id="GO:0003700">
    <property type="term" value="F:DNA-binding transcription factor activity"/>
    <property type="evidence" value="ECO:0007669"/>
    <property type="project" value="InterPro"/>
</dbReference>
<dbReference type="Gene3D" id="1.10.10.10">
    <property type="entry name" value="Winged helix-like DNA-binding domain superfamily/Winged helix DNA-binding domain"/>
    <property type="match status" value="1"/>
</dbReference>
<dbReference type="OrthoDB" id="2366010at2"/>
<evidence type="ECO:0000256" key="2">
    <source>
        <dbReference type="ARBA" id="ARBA00023125"/>
    </source>
</evidence>
<dbReference type="Pfam" id="PF01047">
    <property type="entry name" value="MarR"/>
    <property type="match status" value="1"/>
</dbReference>
<dbReference type="InterPro" id="IPR011991">
    <property type="entry name" value="ArsR-like_HTH"/>
</dbReference>
<dbReference type="InterPro" id="IPR036390">
    <property type="entry name" value="WH_DNA-bd_sf"/>
</dbReference>
<keyword evidence="2" id="KW-0238">DNA-binding</keyword>
<dbReference type="GO" id="GO:0003677">
    <property type="term" value="F:DNA binding"/>
    <property type="evidence" value="ECO:0007669"/>
    <property type="project" value="UniProtKB-KW"/>
</dbReference>
<evidence type="ECO:0000256" key="3">
    <source>
        <dbReference type="ARBA" id="ARBA00023163"/>
    </source>
</evidence>
<dbReference type="SUPFAM" id="SSF46785">
    <property type="entry name" value="Winged helix' DNA-binding domain"/>
    <property type="match status" value="1"/>
</dbReference>
<keyword evidence="1" id="KW-0805">Transcription regulation</keyword>
<accession>A0A1Q8E7C1</accession>
<evidence type="ECO:0000256" key="1">
    <source>
        <dbReference type="ARBA" id="ARBA00023015"/>
    </source>
</evidence>
<feature type="domain" description="HTH marR-type" evidence="4">
    <location>
        <begin position="1"/>
        <end position="134"/>
    </location>
</feature>
<evidence type="ECO:0000313" key="5">
    <source>
        <dbReference type="EMBL" id="OLF47686.1"/>
    </source>
</evidence>
<protein>
    <submittedName>
        <fullName evidence="5">Transcriptional regulator</fullName>
    </submittedName>
</protein>
<dbReference type="PRINTS" id="PR00598">
    <property type="entry name" value="HTHMARR"/>
</dbReference>
<dbReference type="PANTHER" id="PTHR42756">
    <property type="entry name" value="TRANSCRIPTIONAL REGULATOR, MARR"/>
    <property type="match status" value="1"/>
</dbReference>
<dbReference type="SMART" id="SM00347">
    <property type="entry name" value="HTH_MARR"/>
    <property type="match status" value="1"/>
</dbReference>
<evidence type="ECO:0000259" key="4">
    <source>
        <dbReference type="PROSITE" id="PS50995"/>
    </source>
</evidence>
<dbReference type="RefSeq" id="WP_075104993.1">
    <property type="nucleotide sequence ID" value="NZ_MSJM01000005.1"/>
</dbReference>
<dbReference type="PANTHER" id="PTHR42756:SF1">
    <property type="entry name" value="TRANSCRIPTIONAL REPRESSOR OF EMRAB OPERON"/>
    <property type="match status" value="1"/>
</dbReference>
<dbReference type="PROSITE" id="PS50995">
    <property type="entry name" value="HTH_MARR_2"/>
    <property type="match status" value="1"/>
</dbReference>
<dbReference type="InterPro" id="IPR036388">
    <property type="entry name" value="WH-like_DNA-bd_sf"/>
</dbReference>
<dbReference type="AlphaFoldDB" id="A0A1Q8E7C1"/>
<dbReference type="InterPro" id="IPR000835">
    <property type="entry name" value="HTH_MarR-typ"/>
</dbReference>
<dbReference type="Proteomes" id="UP000186890">
    <property type="component" value="Unassembled WGS sequence"/>
</dbReference>
<gene>
    <name evidence="5" type="ORF">BU202_06545</name>
</gene>
<keyword evidence="3" id="KW-0804">Transcription</keyword>
<organism evidence="5 6">
    <name type="scientific">Streptococcus cuniculi</name>
    <dbReference type="NCBI Taxonomy" id="1432788"/>
    <lineage>
        <taxon>Bacteria</taxon>
        <taxon>Bacillati</taxon>
        <taxon>Bacillota</taxon>
        <taxon>Bacilli</taxon>
        <taxon>Lactobacillales</taxon>
        <taxon>Streptococcaceae</taxon>
        <taxon>Streptococcus</taxon>
    </lineage>
</organism>
<sequence length="144" mass="16650">MLAINDLLYQLHVTDQAITQLFEKRLGISLTRYELLQFLLESAPCSQIRLQEVLKIDQAALTRHFKILEESGYVTRTRNPQNQREILVDVTEFAKKQLVTSPPRHHLAVKAQIEQILTDEETHTFQNLLDKLVTGLETITIDKD</sequence>
<comment type="caution">
    <text evidence="5">The sequence shown here is derived from an EMBL/GenBank/DDBJ whole genome shotgun (WGS) entry which is preliminary data.</text>
</comment>
<proteinExistence type="predicted"/>
<reference evidence="6" key="1">
    <citation type="submission" date="2016-12" db="EMBL/GenBank/DDBJ databases">
        <authorList>
            <person name="Gulvik C.A."/>
        </authorList>
    </citation>
    <scope>NUCLEOTIDE SEQUENCE [LARGE SCALE GENOMIC DNA]</scope>
    <source>
        <strain evidence="6">NED12-00049-6B</strain>
    </source>
</reference>
<name>A0A1Q8E7C1_9STRE</name>